<organism evidence="2 4">
    <name type="scientific">Aneurinibacillus migulanus</name>
    <name type="common">Bacillus migulanus</name>
    <dbReference type="NCBI Taxonomy" id="47500"/>
    <lineage>
        <taxon>Bacteria</taxon>
        <taxon>Bacillati</taxon>
        <taxon>Bacillota</taxon>
        <taxon>Bacilli</taxon>
        <taxon>Bacillales</taxon>
        <taxon>Paenibacillaceae</taxon>
        <taxon>Aneurinibacillus group</taxon>
        <taxon>Aneurinibacillus</taxon>
    </lineage>
</organism>
<dbReference type="GeneID" id="42307137"/>
<feature type="transmembrane region" description="Helical" evidence="1">
    <location>
        <begin position="20"/>
        <end position="40"/>
    </location>
</feature>
<dbReference type="Proteomes" id="UP000182836">
    <property type="component" value="Unassembled WGS sequence"/>
</dbReference>
<evidence type="ECO:0000313" key="3">
    <source>
        <dbReference type="EMBL" id="SDJ96598.1"/>
    </source>
</evidence>
<keyword evidence="1" id="KW-1133">Transmembrane helix</keyword>
<keyword evidence="4" id="KW-1185">Reference proteome</keyword>
<dbReference type="InterPro" id="IPR038377">
    <property type="entry name" value="Na/Glc_symporter_sf"/>
</dbReference>
<dbReference type="STRING" id="47500.AF333_18445"/>
<evidence type="ECO:0000313" key="2">
    <source>
        <dbReference type="EMBL" id="KON97146.1"/>
    </source>
</evidence>
<dbReference type="EMBL" id="LGUG01000004">
    <property type="protein sequence ID" value="KON97146.1"/>
    <property type="molecule type" value="Genomic_DNA"/>
</dbReference>
<reference evidence="3 5" key="2">
    <citation type="submission" date="2016-10" db="EMBL/GenBank/DDBJ databases">
        <authorList>
            <person name="de Groot N.N."/>
        </authorList>
    </citation>
    <scope>NUCLEOTIDE SEQUENCE [LARGE SCALE GENOMIC DNA]</scope>
    <source>
        <strain evidence="3 5">DSM 2895</strain>
    </source>
</reference>
<name>A0A0D1Y0B1_ANEMI</name>
<reference evidence="2 4" key="1">
    <citation type="submission" date="2015-07" db="EMBL/GenBank/DDBJ databases">
        <title>Fjat-14205 dsm 2895.</title>
        <authorList>
            <person name="Liu B."/>
            <person name="Wang J."/>
            <person name="Zhu Y."/>
            <person name="Liu G."/>
            <person name="Chen Q."/>
            <person name="Chen Z."/>
            <person name="Lan J."/>
            <person name="Che J."/>
            <person name="Ge C."/>
            <person name="Shi H."/>
            <person name="Pan Z."/>
            <person name="Liu X."/>
        </authorList>
    </citation>
    <scope>NUCLEOTIDE SEQUENCE [LARGE SCALE GENOMIC DNA]</scope>
    <source>
        <strain evidence="2 4">DSM 2895</strain>
    </source>
</reference>
<dbReference type="Proteomes" id="UP000037269">
    <property type="component" value="Unassembled WGS sequence"/>
</dbReference>
<accession>A0A0D1Y0B1</accession>
<keyword evidence="1" id="KW-0812">Transmembrane</keyword>
<feature type="transmembrane region" description="Helical" evidence="1">
    <location>
        <begin position="52"/>
        <end position="70"/>
    </location>
</feature>
<evidence type="ECO:0000313" key="4">
    <source>
        <dbReference type="Proteomes" id="UP000037269"/>
    </source>
</evidence>
<dbReference type="EMBL" id="FNED01000034">
    <property type="protein sequence ID" value="SDJ96598.1"/>
    <property type="molecule type" value="Genomic_DNA"/>
</dbReference>
<protein>
    <submittedName>
        <fullName evidence="3">Solute:Na+ symporter, SSS family</fullName>
    </submittedName>
</protein>
<dbReference type="AlphaFoldDB" id="A0A0D1Y0B1"/>
<keyword evidence="1" id="KW-0472">Membrane</keyword>
<evidence type="ECO:0000313" key="5">
    <source>
        <dbReference type="Proteomes" id="UP000182836"/>
    </source>
</evidence>
<dbReference type="PATRIC" id="fig|47500.8.peg.5095"/>
<gene>
    <name evidence="2" type="ORF">AF333_18445</name>
    <name evidence="3" type="ORF">SAMN04487909_13426</name>
</gene>
<dbReference type="RefSeq" id="WP_043064887.1">
    <property type="nucleotide sequence ID" value="NZ_BJOA01000100.1"/>
</dbReference>
<sequence>MTVPVVAFISLYFVLNGGNALYALLLMSFSLITQLFPALLFSLLPNNRINKYGAALGILAGVTTVTYLTLTKTTIGTLFPDLPQAVKDFNNGFIALFVNLLVALLISLLTHRSVAKKQNFSSYNC</sequence>
<dbReference type="OrthoDB" id="9810181at2"/>
<evidence type="ECO:0000256" key="1">
    <source>
        <dbReference type="SAM" id="Phobius"/>
    </source>
</evidence>
<feature type="transmembrane region" description="Helical" evidence="1">
    <location>
        <begin position="90"/>
        <end position="109"/>
    </location>
</feature>
<dbReference type="Gene3D" id="1.20.1730.10">
    <property type="entry name" value="Sodium/glucose cotransporter"/>
    <property type="match status" value="1"/>
</dbReference>
<proteinExistence type="predicted"/>